<feature type="transmembrane region" description="Helical" evidence="6">
    <location>
        <begin position="375"/>
        <end position="402"/>
    </location>
</feature>
<dbReference type="Pfam" id="PF02687">
    <property type="entry name" value="FtsX"/>
    <property type="match status" value="2"/>
</dbReference>
<dbReference type="Proteomes" id="UP000199045">
    <property type="component" value="Unassembled WGS sequence"/>
</dbReference>
<evidence type="ECO:0000256" key="4">
    <source>
        <dbReference type="ARBA" id="ARBA00022989"/>
    </source>
</evidence>
<feature type="domain" description="MacB-like periplasmic core" evidence="8">
    <location>
        <begin position="20"/>
        <end position="239"/>
    </location>
</feature>
<feature type="transmembrane region" description="Helical" evidence="6">
    <location>
        <begin position="750"/>
        <end position="770"/>
    </location>
</feature>
<dbReference type="OrthoDB" id="5933722at2"/>
<evidence type="ECO:0000256" key="6">
    <source>
        <dbReference type="SAM" id="Phobius"/>
    </source>
</evidence>
<evidence type="ECO:0000313" key="9">
    <source>
        <dbReference type="EMBL" id="SDH44560.1"/>
    </source>
</evidence>
<keyword evidence="2" id="KW-1003">Cell membrane</keyword>
<feature type="transmembrane region" description="Helical" evidence="6">
    <location>
        <begin position="718"/>
        <end position="738"/>
    </location>
</feature>
<dbReference type="PANTHER" id="PTHR30572">
    <property type="entry name" value="MEMBRANE COMPONENT OF TRANSPORTER-RELATED"/>
    <property type="match status" value="1"/>
</dbReference>
<feature type="transmembrane region" description="Helical" evidence="6">
    <location>
        <begin position="21"/>
        <end position="43"/>
    </location>
</feature>
<dbReference type="InterPro" id="IPR050250">
    <property type="entry name" value="Macrolide_Exporter_MacB"/>
</dbReference>
<dbReference type="InterPro" id="IPR025857">
    <property type="entry name" value="MacB_PCD"/>
</dbReference>
<keyword evidence="5 6" id="KW-0472">Membrane</keyword>
<feature type="transmembrane region" description="Helical" evidence="6">
    <location>
        <begin position="281"/>
        <end position="303"/>
    </location>
</feature>
<evidence type="ECO:0000313" key="10">
    <source>
        <dbReference type="Proteomes" id="UP000199045"/>
    </source>
</evidence>
<feature type="transmembrane region" description="Helical" evidence="6">
    <location>
        <begin position="423"/>
        <end position="443"/>
    </location>
</feature>
<gene>
    <name evidence="9" type="ORF">SAMN04488121_112136</name>
</gene>
<dbReference type="GO" id="GO:0005886">
    <property type="term" value="C:plasma membrane"/>
    <property type="evidence" value="ECO:0007669"/>
    <property type="project" value="UniProtKB-SubCell"/>
</dbReference>
<protein>
    <submittedName>
        <fullName evidence="9">ABC-type antimicrobial peptide transport system, permease component</fullName>
    </submittedName>
</protein>
<sequence length="789" mass="88791">MLKNYLKIAWRNLWKNKSLSFINILGLAMGMAFITLIGLWIQYETSFDSFHKNGDRIALVQKHTLFNNNRSTQEATPLPLYYELKNNYPEVKRVTRLTTNGNYTLATGDNKFNKKGRYVDPDFLEMFSFPLVRGNVKTALTDPNSIILTRSLATALFGTADPIGKAIKMDGEFNMQVTALMDDVPKNSTLDFDFLVPYQFVMEQSEWVRSNTANWSNNFLMNVVELREGASMDNFSKKIGPLNVQKDPHLKNQTLFLHPLSKWHLYSDYRNWVNIGGKIEYVRLFGIVGIFVLLIAGINFMNLSTARSEKRAKEVGIRKAVGSQRKQLVTQFLSESMLTAFLAFLFSIGIIYLSLPFLQDLGFENIKLDFSNISLLTFLLLVCIVTGLLSGSYPALYLSSFLPARTLKGTFKQHQSATTFRKVLVVFQFAVSISLIISTVVVFQQINHARNRSLGYKPDNLISIHGTDNLARNYVALKQDLLNSGYIESVSKASQPITKNANRWSDFSWTGKEPNTDISLDALMTDWDFEKTVGLQFREGRPFSIDYKTDSNAVILNEEALKVIGYKDPIGKTMKSGNRVVTIVGIVENVIMDDPFKPVYPQAILFDGNVINNIFLRLKPGVDLKKALSAIHTVFSRYNPSFPFEYSFVDKEFGGKFAREKQIGKLAAILAGLAIFISCLGLFGLAMFMAESRTKEIGIRKVLGASVPGIWILLSKEFIYLVGLACLIASPIAFLLMNNWLQKYDYRINIGWWLFIAVGMLAVIIALLTVSAQAIKAAVANPVKSLKSE</sequence>
<dbReference type="AlphaFoldDB" id="A0A1G8CI16"/>
<evidence type="ECO:0000259" key="7">
    <source>
        <dbReference type="Pfam" id="PF02687"/>
    </source>
</evidence>
<evidence type="ECO:0000256" key="1">
    <source>
        <dbReference type="ARBA" id="ARBA00004651"/>
    </source>
</evidence>
<dbReference type="PANTHER" id="PTHR30572:SF18">
    <property type="entry name" value="ABC-TYPE MACROLIDE FAMILY EXPORT SYSTEM PERMEASE COMPONENT 2"/>
    <property type="match status" value="1"/>
</dbReference>
<dbReference type="EMBL" id="FNBN01000012">
    <property type="protein sequence ID" value="SDH44560.1"/>
    <property type="molecule type" value="Genomic_DNA"/>
</dbReference>
<keyword evidence="3 6" id="KW-0812">Transmembrane</keyword>
<feature type="transmembrane region" description="Helical" evidence="6">
    <location>
        <begin position="666"/>
        <end position="690"/>
    </location>
</feature>
<evidence type="ECO:0000259" key="8">
    <source>
        <dbReference type="Pfam" id="PF12704"/>
    </source>
</evidence>
<dbReference type="InterPro" id="IPR003838">
    <property type="entry name" value="ABC3_permease_C"/>
</dbReference>
<name>A0A1G8CI16_CHIFI</name>
<comment type="subcellular location">
    <subcellularLocation>
        <location evidence="1">Cell membrane</location>
        <topology evidence="1">Multi-pass membrane protein</topology>
    </subcellularLocation>
</comment>
<accession>A0A1G8CI16</accession>
<feature type="transmembrane region" description="Helical" evidence="6">
    <location>
        <begin position="332"/>
        <end position="355"/>
    </location>
</feature>
<keyword evidence="4 6" id="KW-1133">Transmembrane helix</keyword>
<dbReference type="STRING" id="104663.SAMN04488121_112136"/>
<dbReference type="Pfam" id="PF12704">
    <property type="entry name" value="MacB_PCD"/>
    <property type="match status" value="2"/>
</dbReference>
<evidence type="ECO:0000256" key="2">
    <source>
        <dbReference type="ARBA" id="ARBA00022475"/>
    </source>
</evidence>
<evidence type="ECO:0000256" key="5">
    <source>
        <dbReference type="ARBA" id="ARBA00023136"/>
    </source>
</evidence>
<dbReference type="RefSeq" id="WP_089838182.1">
    <property type="nucleotide sequence ID" value="NZ_FNBN01000012.1"/>
</dbReference>
<dbReference type="GO" id="GO:0022857">
    <property type="term" value="F:transmembrane transporter activity"/>
    <property type="evidence" value="ECO:0007669"/>
    <property type="project" value="TreeGrafter"/>
</dbReference>
<organism evidence="9 10">
    <name type="scientific">Chitinophaga filiformis</name>
    <name type="common">Myxococcus filiformis</name>
    <name type="synonym">Flexibacter filiformis</name>
    <dbReference type="NCBI Taxonomy" id="104663"/>
    <lineage>
        <taxon>Bacteria</taxon>
        <taxon>Pseudomonadati</taxon>
        <taxon>Bacteroidota</taxon>
        <taxon>Chitinophagia</taxon>
        <taxon>Chitinophagales</taxon>
        <taxon>Chitinophagaceae</taxon>
        <taxon>Chitinophaga</taxon>
    </lineage>
</organism>
<reference evidence="9 10" key="1">
    <citation type="submission" date="2016-10" db="EMBL/GenBank/DDBJ databases">
        <authorList>
            <person name="de Groot N.N."/>
        </authorList>
    </citation>
    <scope>NUCLEOTIDE SEQUENCE [LARGE SCALE GENOMIC DNA]</scope>
    <source>
        <strain evidence="9 10">DSM 527</strain>
    </source>
</reference>
<feature type="domain" description="MacB-like periplasmic core" evidence="8">
    <location>
        <begin position="430"/>
        <end position="632"/>
    </location>
</feature>
<evidence type="ECO:0000256" key="3">
    <source>
        <dbReference type="ARBA" id="ARBA00022692"/>
    </source>
</evidence>
<feature type="domain" description="ABC3 transporter permease C-terminal" evidence="7">
    <location>
        <begin position="287"/>
        <end position="399"/>
    </location>
</feature>
<proteinExistence type="predicted"/>
<feature type="domain" description="ABC3 transporter permease C-terminal" evidence="7">
    <location>
        <begin position="669"/>
        <end position="781"/>
    </location>
</feature>